<dbReference type="EMBL" id="JBHSJJ010000001">
    <property type="protein sequence ID" value="MFC4870283.1"/>
    <property type="molecule type" value="Genomic_DNA"/>
</dbReference>
<dbReference type="InterPro" id="IPR011990">
    <property type="entry name" value="TPR-like_helical_dom_sf"/>
</dbReference>
<dbReference type="Proteomes" id="UP001595818">
    <property type="component" value="Unassembled WGS sequence"/>
</dbReference>
<reference evidence="3" key="1">
    <citation type="journal article" date="2019" name="Int. J. Syst. Evol. Microbiol.">
        <title>The Global Catalogue of Microorganisms (GCM) 10K type strain sequencing project: providing services to taxonomists for standard genome sequencing and annotation.</title>
        <authorList>
            <consortium name="The Broad Institute Genomics Platform"/>
            <consortium name="The Broad Institute Genome Sequencing Center for Infectious Disease"/>
            <person name="Wu L."/>
            <person name="Ma J."/>
        </authorList>
    </citation>
    <scope>NUCLEOTIDE SEQUENCE [LARGE SCALE GENOMIC DNA]</scope>
    <source>
        <strain evidence="3">CGMCC 4.7466</strain>
    </source>
</reference>
<keyword evidence="1" id="KW-0472">Membrane</keyword>
<sequence>MPNITPLFIAKLLVFFLFLFQIIDCQANVPVLQKADSLFTAKKYKEALVLYEELLDDQAYSPAMLLKMAFITEGVGDYPKASFYLSKYYEHNPNPRVINKIKELTNQGNLVGYDISDRDRFFKMLVDYKQEITASFALLMLTFLICVFVFPHKKSGFYMPAIICLTLAFFSNNFLKLPDRAIVTGSPTLIMDQPTAGGNLVRRVDAGHRVIIRDAKDIWYEIKWGDKRAYIKKENVSEI</sequence>
<evidence type="ECO:0000256" key="1">
    <source>
        <dbReference type="SAM" id="Phobius"/>
    </source>
</evidence>
<dbReference type="Gene3D" id="1.25.40.10">
    <property type="entry name" value="Tetratricopeptide repeat domain"/>
    <property type="match status" value="1"/>
</dbReference>
<evidence type="ECO:0000313" key="2">
    <source>
        <dbReference type="EMBL" id="MFC4870283.1"/>
    </source>
</evidence>
<evidence type="ECO:0000313" key="3">
    <source>
        <dbReference type="Proteomes" id="UP001595818"/>
    </source>
</evidence>
<protein>
    <submittedName>
        <fullName evidence="2">Tetratricopeptide repeat protein</fullName>
    </submittedName>
</protein>
<accession>A0ABV9SV94</accession>
<dbReference type="SUPFAM" id="SSF48452">
    <property type="entry name" value="TPR-like"/>
    <property type="match status" value="1"/>
</dbReference>
<feature type="transmembrane region" description="Helical" evidence="1">
    <location>
        <begin position="132"/>
        <end position="151"/>
    </location>
</feature>
<organism evidence="2 3">
    <name type="scientific">Negadavirga shengliensis</name>
    <dbReference type="NCBI Taxonomy" id="1389218"/>
    <lineage>
        <taxon>Bacteria</taxon>
        <taxon>Pseudomonadati</taxon>
        <taxon>Bacteroidota</taxon>
        <taxon>Cytophagia</taxon>
        <taxon>Cytophagales</taxon>
        <taxon>Cyclobacteriaceae</taxon>
        <taxon>Negadavirga</taxon>
    </lineage>
</organism>
<keyword evidence="3" id="KW-1185">Reference proteome</keyword>
<dbReference type="RefSeq" id="WP_377060682.1">
    <property type="nucleotide sequence ID" value="NZ_JBHSJJ010000001.1"/>
</dbReference>
<name>A0ABV9SV94_9BACT</name>
<feature type="transmembrane region" description="Helical" evidence="1">
    <location>
        <begin position="6"/>
        <end position="23"/>
    </location>
</feature>
<gene>
    <name evidence="2" type="ORF">ACFPFU_01200</name>
</gene>
<keyword evidence="1" id="KW-0812">Transmembrane</keyword>
<proteinExistence type="predicted"/>
<comment type="caution">
    <text evidence="2">The sequence shown here is derived from an EMBL/GenBank/DDBJ whole genome shotgun (WGS) entry which is preliminary data.</text>
</comment>
<keyword evidence="1" id="KW-1133">Transmembrane helix</keyword>
<feature type="transmembrane region" description="Helical" evidence="1">
    <location>
        <begin position="157"/>
        <end position="175"/>
    </location>
</feature>